<evidence type="ECO:0000259" key="13">
    <source>
        <dbReference type="PROSITE" id="PS50192"/>
    </source>
</evidence>
<feature type="domain" description="T-SNARE coiled-coil homology" evidence="13">
    <location>
        <begin position="585"/>
        <end position="647"/>
    </location>
</feature>
<protein>
    <submittedName>
        <fullName evidence="15">Methyl-accepting chemotaxis protein</fullName>
    </submittedName>
</protein>
<dbReference type="PROSITE" id="PS50192">
    <property type="entry name" value="T_SNARE"/>
    <property type="match status" value="1"/>
</dbReference>
<dbReference type="InterPro" id="IPR003660">
    <property type="entry name" value="HAMP_dom"/>
</dbReference>
<dbReference type="EMBL" id="JBHUII010000011">
    <property type="protein sequence ID" value="MFD2207372.1"/>
    <property type="molecule type" value="Genomic_DNA"/>
</dbReference>
<organism evidence="15 16">
    <name type="scientific">Kiloniella antarctica</name>
    <dbReference type="NCBI Taxonomy" id="1550907"/>
    <lineage>
        <taxon>Bacteria</taxon>
        <taxon>Pseudomonadati</taxon>
        <taxon>Pseudomonadota</taxon>
        <taxon>Alphaproteobacteria</taxon>
        <taxon>Rhodospirillales</taxon>
        <taxon>Kiloniellaceae</taxon>
        <taxon>Kiloniella</taxon>
    </lineage>
</organism>
<reference evidence="16" key="1">
    <citation type="journal article" date="2019" name="Int. J. Syst. Evol. Microbiol.">
        <title>The Global Catalogue of Microorganisms (GCM) 10K type strain sequencing project: providing services to taxonomists for standard genome sequencing and annotation.</title>
        <authorList>
            <consortium name="The Broad Institute Genomics Platform"/>
            <consortium name="The Broad Institute Genome Sequencing Center for Infectious Disease"/>
            <person name="Wu L."/>
            <person name="Ma J."/>
        </authorList>
    </citation>
    <scope>NUCLEOTIDE SEQUENCE [LARGE SCALE GENOMIC DNA]</scope>
    <source>
        <strain evidence="16">CGMCC 4.7192</strain>
    </source>
</reference>
<keyword evidence="6 11" id="KW-1133">Transmembrane helix</keyword>
<keyword evidence="5 11" id="KW-0812">Transmembrane</keyword>
<dbReference type="PANTHER" id="PTHR32089">
    <property type="entry name" value="METHYL-ACCEPTING CHEMOTAXIS PROTEIN MCPB"/>
    <property type="match status" value="1"/>
</dbReference>
<keyword evidence="4" id="KW-0997">Cell inner membrane</keyword>
<evidence type="ECO:0000256" key="6">
    <source>
        <dbReference type="ARBA" id="ARBA00022989"/>
    </source>
</evidence>
<dbReference type="Gene3D" id="6.10.340.10">
    <property type="match status" value="1"/>
</dbReference>
<evidence type="ECO:0000313" key="16">
    <source>
        <dbReference type="Proteomes" id="UP001597294"/>
    </source>
</evidence>
<gene>
    <name evidence="15" type="ORF">ACFSKO_17235</name>
</gene>
<keyword evidence="16" id="KW-1185">Reference proteome</keyword>
<evidence type="ECO:0000256" key="4">
    <source>
        <dbReference type="ARBA" id="ARBA00022519"/>
    </source>
</evidence>
<evidence type="ECO:0000256" key="9">
    <source>
        <dbReference type="ARBA" id="ARBA00029447"/>
    </source>
</evidence>
<dbReference type="PROSITE" id="PS50111">
    <property type="entry name" value="CHEMOTAXIS_TRANSDUC_2"/>
    <property type="match status" value="1"/>
</dbReference>
<keyword evidence="7 11" id="KW-0472">Membrane</keyword>
<dbReference type="CDD" id="cd11386">
    <property type="entry name" value="MCP_signal"/>
    <property type="match status" value="1"/>
</dbReference>
<dbReference type="Gene3D" id="1.10.287.950">
    <property type="entry name" value="Methyl-accepting chemotaxis protein"/>
    <property type="match status" value="1"/>
</dbReference>
<dbReference type="SMART" id="SM00283">
    <property type="entry name" value="MA"/>
    <property type="match status" value="1"/>
</dbReference>
<dbReference type="PANTHER" id="PTHR32089:SF112">
    <property type="entry name" value="LYSOZYME-LIKE PROTEIN-RELATED"/>
    <property type="match status" value="1"/>
</dbReference>
<feature type="transmembrane region" description="Helical" evidence="11">
    <location>
        <begin position="317"/>
        <end position="336"/>
    </location>
</feature>
<dbReference type="Pfam" id="PF02743">
    <property type="entry name" value="dCache_1"/>
    <property type="match status" value="1"/>
</dbReference>
<dbReference type="InterPro" id="IPR004090">
    <property type="entry name" value="Chemotax_Me-accpt_rcpt"/>
</dbReference>
<dbReference type="InterPro" id="IPR004089">
    <property type="entry name" value="MCPsignal_dom"/>
</dbReference>
<evidence type="ECO:0000256" key="8">
    <source>
        <dbReference type="ARBA" id="ARBA00023224"/>
    </source>
</evidence>
<feature type="domain" description="HAMP" evidence="14">
    <location>
        <begin position="339"/>
        <end position="392"/>
    </location>
</feature>
<dbReference type="SUPFAM" id="SSF58104">
    <property type="entry name" value="Methyl-accepting chemotaxis protein (MCP) signaling domain"/>
    <property type="match status" value="1"/>
</dbReference>
<evidence type="ECO:0000259" key="12">
    <source>
        <dbReference type="PROSITE" id="PS50111"/>
    </source>
</evidence>
<accession>A0ABW5BML5</accession>
<keyword evidence="3" id="KW-0145">Chemotaxis</keyword>
<dbReference type="Proteomes" id="UP001597294">
    <property type="component" value="Unassembled WGS sequence"/>
</dbReference>
<proteinExistence type="inferred from homology"/>
<dbReference type="PROSITE" id="PS50885">
    <property type="entry name" value="HAMP"/>
    <property type="match status" value="1"/>
</dbReference>
<evidence type="ECO:0000256" key="3">
    <source>
        <dbReference type="ARBA" id="ARBA00022500"/>
    </source>
</evidence>
<sequence length="690" mass="73786">MLNKLSLSAKLTLCSALIVVVCLAVSIVLMAQTTENTVRNLTLEQARAIGKAEATEVQRQLDIGMTVAHSLTQTFAGMRAKGVNNRSAYDEVLRQTLLTNPVLAGAWAGYEKNALDGNDTDFVNADNPSGRYLTYYYNFGKGVLPSVITAYDTDQTTTDTDWYYLPKRTKKPAIVDPIGYDIEGNIVTLTSFVYPILDEKGNFLGVVGVDMNLNDMAASFNKLTVFETGTVNLVSNNGQWVAHTEPELLGKPLDQENELFKTAIPLIKEGQTLEGVDGDVYRLFIPVNVRDSKDPWSVVINVPIGKMTEQAVIMQQYTVIGGGILLVVLVSALLLMSRIMIRNPLQGSMTVIHALMDGNYKVEVTGQDRGDEIGDINRALEQFKGNAERVNLMEAEKVESERRASDERQESRMQMANDFETSVGQIISSVSGSAENMRASAESMAGAASQSSDKADVVTGAAQEASMSVQSVAAATEELSASINEISSQVQRSADIASNAVDETSRTNEKVEGLAAAADKIGEVVKLINDIAEQTNLLALNATIEAARAGEAGKGFAVVASEVKSLANQTAKATEEISGQISSIQTETRDAVGAIHSISETINSIHEVATAIASAVEEQGAATAEITKSVQQAANGTDEVTSNITQVREAANTTGSAAKDVQDSASGLAQEAKLLETQVHEFLGRLRAVT</sequence>
<evidence type="ECO:0000313" key="15">
    <source>
        <dbReference type="EMBL" id="MFD2207372.1"/>
    </source>
</evidence>
<dbReference type="Pfam" id="PF00015">
    <property type="entry name" value="MCPsignal"/>
    <property type="match status" value="1"/>
</dbReference>
<evidence type="ECO:0000256" key="5">
    <source>
        <dbReference type="ARBA" id="ARBA00022692"/>
    </source>
</evidence>
<name>A0ABW5BML5_9PROT</name>
<comment type="caution">
    <text evidence="15">The sequence shown here is derived from an EMBL/GenBank/DDBJ whole genome shotgun (WGS) entry which is preliminary data.</text>
</comment>
<dbReference type="InterPro" id="IPR033479">
    <property type="entry name" value="dCache_1"/>
</dbReference>
<dbReference type="RefSeq" id="WP_380253925.1">
    <property type="nucleotide sequence ID" value="NZ_JBHUII010000011.1"/>
</dbReference>
<evidence type="ECO:0000259" key="14">
    <source>
        <dbReference type="PROSITE" id="PS50885"/>
    </source>
</evidence>
<keyword evidence="2" id="KW-1003">Cell membrane</keyword>
<keyword evidence="8 10" id="KW-0807">Transducer</keyword>
<feature type="domain" description="Methyl-accepting transducer" evidence="12">
    <location>
        <begin position="433"/>
        <end position="669"/>
    </location>
</feature>
<comment type="similarity">
    <text evidence="9">Belongs to the methyl-accepting chemotaxis (MCP) protein family.</text>
</comment>
<evidence type="ECO:0000256" key="2">
    <source>
        <dbReference type="ARBA" id="ARBA00022475"/>
    </source>
</evidence>
<dbReference type="Gene3D" id="3.30.450.20">
    <property type="entry name" value="PAS domain"/>
    <property type="match status" value="2"/>
</dbReference>
<dbReference type="PRINTS" id="PR00260">
    <property type="entry name" value="CHEMTRNSDUCR"/>
</dbReference>
<evidence type="ECO:0000256" key="7">
    <source>
        <dbReference type="ARBA" id="ARBA00023136"/>
    </source>
</evidence>
<dbReference type="CDD" id="cd12913">
    <property type="entry name" value="PDC1_MCP_like"/>
    <property type="match status" value="1"/>
</dbReference>
<dbReference type="InterPro" id="IPR000727">
    <property type="entry name" value="T_SNARE_dom"/>
</dbReference>
<evidence type="ECO:0000256" key="10">
    <source>
        <dbReference type="PROSITE-ProRule" id="PRU00284"/>
    </source>
</evidence>
<comment type="subcellular location">
    <subcellularLocation>
        <location evidence="1">Cell inner membrane</location>
        <topology evidence="1">Multi-pass membrane protein</topology>
    </subcellularLocation>
</comment>
<evidence type="ECO:0000256" key="1">
    <source>
        <dbReference type="ARBA" id="ARBA00004429"/>
    </source>
</evidence>
<evidence type="ECO:0000256" key="11">
    <source>
        <dbReference type="SAM" id="Phobius"/>
    </source>
</evidence>